<evidence type="ECO:0008006" key="3">
    <source>
        <dbReference type="Google" id="ProtNLM"/>
    </source>
</evidence>
<dbReference type="InterPro" id="IPR016181">
    <property type="entry name" value="Acyl_CoA_acyltransferase"/>
</dbReference>
<dbReference type="RefSeq" id="WP_425309983.1">
    <property type="nucleotide sequence ID" value="NZ_CP154795.1"/>
</dbReference>
<dbReference type="SUPFAM" id="SSF55729">
    <property type="entry name" value="Acyl-CoA N-acyltransferases (Nat)"/>
    <property type="match status" value="1"/>
</dbReference>
<dbReference type="Proteomes" id="UP001442841">
    <property type="component" value="Chromosome"/>
</dbReference>
<evidence type="ECO:0000313" key="1">
    <source>
        <dbReference type="EMBL" id="XAN08527.1"/>
    </source>
</evidence>
<protein>
    <recommendedName>
        <fullName evidence="3">GNAT family N-acetyltransferase</fullName>
    </recommendedName>
</protein>
<dbReference type="Gene3D" id="3.40.630.30">
    <property type="match status" value="1"/>
</dbReference>
<organism evidence="1 2">
    <name type="scientific">Ammonicoccus fulvus</name>
    <dbReference type="NCBI Taxonomy" id="3138240"/>
    <lineage>
        <taxon>Bacteria</taxon>
        <taxon>Bacillati</taxon>
        <taxon>Actinomycetota</taxon>
        <taxon>Actinomycetes</taxon>
        <taxon>Propionibacteriales</taxon>
        <taxon>Propionibacteriaceae</taxon>
        <taxon>Ammonicoccus</taxon>
    </lineage>
</organism>
<name>A0ABZ3FQZ9_9ACTN</name>
<dbReference type="EMBL" id="CP154795">
    <property type="protein sequence ID" value="XAN08527.1"/>
    <property type="molecule type" value="Genomic_DNA"/>
</dbReference>
<gene>
    <name evidence="1" type="ORF">AADG42_14850</name>
</gene>
<reference evidence="1 2" key="1">
    <citation type="submission" date="2024-04" db="EMBL/GenBank/DDBJ databases">
        <title>Isolation of an actinomycete strain from pig manure.</title>
        <authorList>
            <person name="Gong T."/>
            <person name="Yu Z."/>
            <person name="An M."/>
            <person name="Wei C."/>
            <person name="Yang W."/>
            <person name="Liu L."/>
        </authorList>
    </citation>
    <scope>NUCLEOTIDE SEQUENCE [LARGE SCALE GENOMIC DNA]</scope>
    <source>
        <strain evidence="1 2">ZF39</strain>
    </source>
</reference>
<keyword evidence="2" id="KW-1185">Reference proteome</keyword>
<accession>A0ABZ3FQZ9</accession>
<evidence type="ECO:0000313" key="2">
    <source>
        <dbReference type="Proteomes" id="UP001442841"/>
    </source>
</evidence>
<sequence>MRLSVHASLGTPGSPSQAAVDAAAVWAADEYAELGHDDFAYSARELAATYADQARQRRVMVLAHEDDRCVGLASVEFPLTDNQHMISVEFRLDPEVEAAPFLDALWSGVEANAGDGRDTVVTWTPSSRLVEDGLRPKTGAGLLRRTAGNEWFAARGFELEQVEVASTLQVAESLGRAGELEATAAAAGEAYDIVSWLGPTPPELLDAMAVQRVAMSTDVPLGEIDMEPEVWDAARVQGDESVELAMGRLMVWTIAVEKATGEVAAHTLLKCPDLDRPEVAYQEDTLVRKDHRGHRLGMRVKAANLRQLAAARPGVRRIHTWNADENDWMLAINREMGVPPLRRWAAGS</sequence>
<proteinExistence type="predicted"/>